<dbReference type="PANTHER" id="PTHR33287:SF3">
    <property type="entry name" value="OS03G0453550 PROTEIN"/>
    <property type="match status" value="1"/>
</dbReference>
<keyword evidence="1" id="KW-0472">Membrane</keyword>
<accession>A0ABD3S9H4</accession>
<organism evidence="2 3">
    <name type="scientific">Penstemon smallii</name>
    <dbReference type="NCBI Taxonomy" id="265156"/>
    <lineage>
        <taxon>Eukaryota</taxon>
        <taxon>Viridiplantae</taxon>
        <taxon>Streptophyta</taxon>
        <taxon>Embryophyta</taxon>
        <taxon>Tracheophyta</taxon>
        <taxon>Spermatophyta</taxon>
        <taxon>Magnoliopsida</taxon>
        <taxon>eudicotyledons</taxon>
        <taxon>Gunneridae</taxon>
        <taxon>Pentapetalae</taxon>
        <taxon>asterids</taxon>
        <taxon>lamiids</taxon>
        <taxon>Lamiales</taxon>
        <taxon>Plantaginaceae</taxon>
        <taxon>Cheloneae</taxon>
        <taxon>Penstemon</taxon>
    </lineage>
</organism>
<dbReference type="Proteomes" id="UP001634393">
    <property type="component" value="Unassembled WGS sequence"/>
</dbReference>
<evidence type="ECO:0000313" key="2">
    <source>
        <dbReference type="EMBL" id="KAL3821169.1"/>
    </source>
</evidence>
<evidence type="ECO:0008006" key="4">
    <source>
        <dbReference type="Google" id="ProtNLM"/>
    </source>
</evidence>
<comment type="caution">
    <text evidence="2">The sequence shown here is derived from an EMBL/GenBank/DDBJ whole genome shotgun (WGS) entry which is preliminary data.</text>
</comment>
<feature type="transmembrane region" description="Helical" evidence="1">
    <location>
        <begin position="69"/>
        <end position="87"/>
    </location>
</feature>
<reference evidence="2 3" key="1">
    <citation type="submission" date="2024-12" db="EMBL/GenBank/DDBJ databases">
        <title>The unique morphological basis and parallel evolutionary history of personate flowers in Penstemon.</title>
        <authorList>
            <person name="Depatie T.H."/>
            <person name="Wessinger C.A."/>
        </authorList>
    </citation>
    <scope>NUCLEOTIDE SEQUENCE [LARGE SCALE GENOMIC DNA]</scope>
    <source>
        <strain evidence="2">WTNN_2</strain>
        <tissue evidence="2">Leaf</tissue>
    </source>
</reference>
<dbReference type="EMBL" id="JBJXBP010000007">
    <property type="protein sequence ID" value="KAL3821169.1"/>
    <property type="molecule type" value="Genomic_DNA"/>
</dbReference>
<feature type="transmembrane region" description="Helical" evidence="1">
    <location>
        <begin position="99"/>
        <end position="118"/>
    </location>
</feature>
<name>A0ABD3S9H4_9LAMI</name>
<gene>
    <name evidence="2" type="ORF">ACJIZ3_007074</name>
</gene>
<keyword evidence="1" id="KW-0812">Transmembrane</keyword>
<protein>
    <recommendedName>
        <fullName evidence="4">Transmembrane protein</fullName>
    </recommendedName>
</protein>
<evidence type="ECO:0000256" key="1">
    <source>
        <dbReference type="SAM" id="Phobius"/>
    </source>
</evidence>
<keyword evidence="3" id="KW-1185">Reference proteome</keyword>
<dbReference type="AlphaFoldDB" id="A0ABD3S9H4"/>
<dbReference type="PANTHER" id="PTHR33287">
    <property type="entry name" value="OS03G0453550 PROTEIN"/>
    <property type="match status" value="1"/>
</dbReference>
<sequence length="235" mass="27333">MAEIKDSHIVEIPIDEQKLLSTIQHHPLAEISQSPGHFLLLKLWQREEHLLTQRITKKESRIDSIKTELFQLCLFFFIFHGLFFMILFTCSSGHCKKWWIPSVLSICTCIVIVFLVQLKLCRYWKLERQLQRERVDGRALARCVQELRMKGASFDLCKVPVNGKRLKSSSVEIKWKPITWFSEYRMTHALLGICPNYLFPFPTDSGSKGGGVGWGGRGIDNDNELMLFTKIDFQR</sequence>
<evidence type="ECO:0000313" key="3">
    <source>
        <dbReference type="Proteomes" id="UP001634393"/>
    </source>
</evidence>
<proteinExistence type="predicted"/>
<keyword evidence="1" id="KW-1133">Transmembrane helix</keyword>